<dbReference type="Proteomes" id="UP001465331">
    <property type="component" value="Unassembled WGS sequence"/>
</dbReference>
<reference evidence="1 2" key="1">
    <citation type="submission" date="2024-06" db="EMBL/GenBank/DDBJ databases">
        <authorList>
            <person name="Li Z."/>
            <person name="Jiang Y."/>
        </authorList>
    </citation>
    <scope>NUCLEOTIDE SEQUENCE [LARGE SCALE GENOMIC DNA]</scope>
    <source>
        <strain evidence="1 2">HSW-8</strain>
    </source>
</reference>
<organism evidence="1 2">
    <name type="scientific">Sinimarinibacterium thermocellulolyticum</name>
    <dbReference type="NCBI Taxonomy" id="3170016"/>
    <lineage>
        <taxon>Bacteria</taxon>
        <taxon>Pseudomonadati</taxon>
        <taxon>Pseudomonadota</taxon>
        <taxon>Gammaproteobacteria</taxon>
        <taxon>Nevskiales</taxon>
        <taxon>Nevskiaceae</taxon>
        <taxon>Sinimarinibacterium</taxon>
    </lineage>
</organism>
<proteinExistence type="predicted"/>
<comment type="caution">
    <text evidence="1">The sequence shown here is derived from an EMBL/GenBank/DDBJ whole genome shotgun (WGS) entry which is preliminary data.</text>
</comment>
<dbReference type="InterPro" id="IPR021880">
    <property type="entry name" value="DUF3489"/>
</dbReference>
<evidence type="ECO:0000313" key="1">
    <source>
        <dbReference type="EMBL" id="MES0875053.1"/>
    </source>
</evidence>
<dbReference type="EMBL" id="JBEPIJ010000020">
    <property type="protein sequence ID" value="MES0875053.1"/>
    <property type="molecule type" value="Genomic_DNA"/>
</dbReference>
<dbReference type="RefSeq" id="WP_352890435.1">
    <property type="nucleotide sequence ID" value="NZ_JBEPIJ010000020.1"/>
</dbReference>
<keyword evidence="2" id="KW-1185">Reference proteome</keyword>
<protein>
    <submittedName>
        <fullName evidence="1">DUF3489 domain-containing protein</fullName>
    </submittedName>
</protein>
<gene>
    <name evidence="1" type="ORF">ABSH63_13705</name>
</gene>
<dbReference type="Pfam" id="PF11994">
    <property type="entry name" value="DUF3489"/>
    <property type="match status" value="1"/>
</dbReference>
<evidence type="ECO:0000313" key="2">
    <source>
        <dbReference type="Proteomes" id="UP001465331"/>
    </source>
</evidence>
<sequence>MTTIALTPTQHAILAYAIAHSGGKIDWFPEHIKGGARQKVLEGLANRALIAPAGADWLVAAEGYDALGLPRPGVNKIRVGRFEACLDRIIANAEQATAASDPELEAAITAAEATWTQAKDDAPRRTRADSKQAQVIAMLRRPEGATIHQIMEATGWQAHTVRGTLAGALKKKLGLTIVSDKPQGGERVYRLA</sequence>
<name>A0ABV2ACU8_9GAMM</name>
<accession>A0ABV2ACU8</accession>